<protein>
    <submittedName>
        <fullName evidence="1">Uncharacterized protein</fullName>
    </submittedName>
</protein>
<dbReference type="EMBL" id="JACVVD010000003">
    <property type="protein sequence ID" value="MBD0380493.1"/>
    <property type="molecule type" value="Genomic_DNA"/>
</dbReference>
<dbReference type="AlphaFoldDB" id="A0A926KNQ3"/>
<reference evidence="1" key="1">
    <citation type="submission" date="2020-09" db="EMBL/GenBank/DDBJ databases">
        <title>Draft Genome Sequence of Paenibacillus sp. WST5.</title>
        <authorList>
            <person name="Bao Z."/>
        </authorList>
    </citation>
    <scope>NUCLEOTIDE SEQUENCE</scope>
    <source>
        <strain evidence="1">WST5</strain>
    </source>
</reference>
<accession>A0A926KNQ3</accession>
<evidence type="ECO:0000313" key="1">
    <source>
        <dbReference type="EMBL" id="MBD0380493.1"/>
    </source>
</evidence>
<sequence>MFKQNQLLDHPLEFDNAMYWEIPVSVWRGNHYVDYGGVISMHDDDAVYIAGDYFLKKEFGFRVRSTID</sequence>
<proteinExistence type="predicted"/>
<dbReference type="RefSeq" id="WP_188174287.1">
    <property type="nucleotide sequence ID" value="NZ_JACVVD010000003.1"/>
</dbReference>
<dbReference type="Proteomes" id="UP000650466">
    <property type="component" value="Unassembled WGS sequence"/>
</dbReference>
<evidence type="ECO:0000313" key="2">
    <source>
        <dbReference type="Proteomes" id="UP000650466"/>
    </source>
</evidence>
<name>A0A926KNQ3_9BACL</name>
<comment type="caution">
    <text evidence="1">The sequence shown here is derived from an EMBL/GenBank/DDBJ whole genome shotgun (WGS) entry which is preliminary data.</text>
</comment>
<gene>
    <name evidence="1" type="ORF">ICC18_10240</name>
</gene>
<keyword evidence="2" id="KW-1185">Reference proteome</keyword>
<organism evidence="1 2">
    <name type="scientific">Paenibacillus sedimenti</name>
    <dbReference type="NCBI Taxonomy" id="2770274"/>
    <lineage>
        <taxon>Bacteria</taxon>
        <taxon>Bacillati</taxon>
        <taxon>Bacillota</taxon>
        <taxon>Bacilli</taxon>
        <taxon>Bacillales</taxon>
        <taxon>Paenibacillaceae</taxon>
        <taxon>Paenibacillus</taxon>
    </lineage>
</organism>